<evidence type="ECO:0000313" key="1">
    <source>
        <dbReference type="EMBL" id="PRP86792.1"/>
    </source>
</evidence>
<dbReference type="EMBL" id="MDYQ01000026">
    <property type="protein sequence ID" value="PRP86792.1"/>
    <property type="molecule type" value="Genomic_DNA"/>
</dbReference>
<reference evidence="1 2" key="1">
    <citation type="journal article" date="2018" name="Genome Biol. Evol.">
        <title>Multiple Roots of Fruiting Body Formation in Amoebozoa.</title>
        <authorList>
            <person name="Hillmann F."/>
            <person name="Forbes G."/>
            <person name="Novohradska S."/>
            <person name="Ferling I."/>
            <person name="Riege K."/>
            <person name="Groth M."/>
            <person name="Westermann M."/>
            <person name="Marz M."/>
            <person name="Spaller T."/>
            <person name="Winckler T."/>
            <person name="Schaap P."/>
            <person name="Glockner G."/>
        </authorList>
    </citation>
    <scope>NUCLEOTIDE SEQUENCE [LARGE SCALE GENOMIC DNA]</scope>
    <source>
        <strain evidence="1 2">Jena</strain>
    </source>
</reference>
<organism evidence="1 2">
    <name type="scientific">Planoprotostelium fungivorum</name>
    <dbReference type="NCBI Taxonomy" id="1890364"/>
    <lineage>
        <taxon>Eukaryota</taxon>
        <taxon>Amoebozoa</taxon>
        <taxon>Evosea</taxon>
        <taxon>Variosea</taxon>
        <taxon>Cavosteliida</taxon>
        <taxon>Cavosteliaceae</taxon>
        <taxon>Planoprotostelium</taxon>
    </lineage>
</organism>
<accession>A0A2P6NS37</accession>
<evidence type="ECO:0000313" key="2">
    <source>
        <dbReference type="Proteomes" id="UP000241769"/>
    </source>
</evidence>
<dbReference type="AlphaFoldDB" id="A0A2P6NS37"/>
<dbReference type="InParanoid" id="A0A2P6NS37"/>
<name>A0A2P6NS37_9EUKA</name>
<dbReference type="Proteomes" id="UP000241769">
    <property type="component" value="Unassembled WGS sequence"/>
</dbReference>
<gene>
    <name evidence="1" type="ORF">PROFUN_05009</name>
</gene>
<protein>
    <submittedName>
        <fullName evidence="1">Uncharacterized protein</fullName>
    </submittedName>
</protein>
<comment type="caution">
    <text evidence="1">The sequence shown here is derived from an EMBL/GenBank/DDBJ whole genome shotgun (WGS) entry which is preliminary data.</text>
</comment>
<sequence length="79" mass="8602">MEEARVANGKGTVNSSGTNCSYSSAYLFRSVAHACRRLPTVGGAAPLDVFFRQYRTKVMERRGGVSLGAILLDMMITQE</sequence>
<keyword evidence="2" id="KW-1185">Reference proteome</keyword>
<proteinExistence type="predicted"/>